<reference evidence="2" key="1">
    <citation type="submission" date="2018-03" db="EMBL/GenBank/DDBJ databases">
        <authorList>
            <person name="Batty M. E."/>
            <person name="Batty M E."/>
        </authorList>
    </citation>
    <scope>NUCLEOTIDE SEQUENCE [LARGE SCALE GENOMIC DNA]</scope>
</reference>
<dbReference type="Proteomes" id="UP000245243">
    <property type="component" value="Chromosome I"/>
</dbReference>
<organism evidence="1 2">
    <name type="scientific">Orientia tsutsugamushi</name>
    <name type="common">Rickettsia tsutsugamushi</name>
    <dbReference type="NCBI Taxonomy" id="784"/>
    <lineage>
        <taxon>Bacteria</taxon>
        <taxon>Pseudomonadati</taxon>
        <taxon>Pseudomonadota</taxon>
        <taxon>Alphaproteobacteria</taxon>
        <taxon>Rickettsiales</taxon>
        <taxon>Rickettsiaceae</taxon>
        <taxon>Rickettsieae</taxon>
        <taxon>Orientia</taxon>
    </lineage>
</organism>
<evidence type="ECO:0000313" key="2">
    <source>
        <dbReference type="Proteomes" id="UP000245243"/>
    </source>
</evidence>
<accession>A0A2U3RSQ9</accession>
<dbReference type="AlphaFoldDB" id="A0A2U3RSQ9"/>
<proteinExistence type="predicted"/>
<gene>
    <name evidence="1" type="ORF">KARP_02144</name>
</gene>
<evidence type="ECO:0000313" key="1">
    <source>
        <dbReference type="EMBL" id="SPR16253.1"/>
    </source>
</evidence>
<sequence>MKLSGKRNTGNPYVTFDLECDGNMNNKTTAPSPSTLPSCGNCFRTYLSATSIIIAN</sequence>
<protein>
    <submittedName>
        <fullName evidence="1">Uncharacterized protein</fullName>
    </submittedName>
</protein>
<dbReference type="EMBL" id="LS398548">
    <property type="protein sequence ID" value="SPR16253.1"/>
    <property type="molecule type" value="Genomic_DNA"/>
</dbReference>
<name>A0A2U3RSQ9_ORITS</name>